<proteinExistence type="predicted"/>
<keyword evidence="2" id="KW-1185">Reference proteome</keyword>
<protein>
    <submittedName>
        <fullName evidence="1">Uncharacterized protein</fullName>
    </submittedName>
</protein>
<comment type="caution">
    <text evidence="1">The sequence shown here is derived from an EMBL/GenBank/DDBJ whole genome shotgun (WGS) entry which is preliminary data.</text>
</comment>
<reference evidence="1 2" key="1">
    <citation type="journal article" date="2022" name="bioRxiv">
        <title>The genome of the oomycete Peronosclerospora sorghi, a cosmopolitan pathogen of maize and sorghum, is inflated with dispersed pseudogenes.</title>
        <authorList>
            <person name="Fletcher K."/>
            <person name="Martin F."/>
            <person name="Isakeit T."/>
            <person name="Cavanaugh K."/>
            <person name="Magill C."/>
            <person name="Michelmore R."/>
        </authorList>
    </citation>
    <scope>NUCLEOTIDE SEQUENCE [LARGE SCALE GENOMIC DNA]</scope>
    <source>
        <strain evidence="1">P6</strain>
    </source>
</reference>
<dbReference type="EMBL" id="CM047585">
    <property type="protein sequence ID" value="KAI9910530.1"/>
    <property type="molecule type" value="Genomic_DNA"/>
</dbReference>
<evidence type="ECO:0000313" key="1">
    <source>
        <dbReference type="EMBL" id="KAI9910530.1"/>
    </source>
</evidence>
<organism evidence="1 2">
    <name type="scientific">Peronosclerospora sorghi</name>
    <dbReference type="NCBI Taxonomy" id="230839"/>
    <lineage>
        <taxon>Eukaryota</taxon>
        <taxon>Sar</taxon>
        <taxon>Stramenopiles</taxon>
        <taxon>Oomycota</taxon>
        <taxon>Peronosporomycetes</taxon>
        <taxon>Peronosporales</taxon>
        <taxon>Peronosporaceae</taxon>
        <taxon>Peronosclerospora</taxon>
    </lineage>
</organism>
<name>A0ACC0VVZ4_9STRA</name>
<gene>
    <name evidence="1" type="ORF">PsorP6_010023</name>
</gene>
<sequence length="69" mass="7252">MENQDTEELLQPAEQPVRGHATPGASSEVVDTGSAVADRVPTQATSDAPVCINFQRGNANVEKGVTFIV</sequence>
<dbReference type="Proteomes" id="UP001163321">
    <property type="component" value="Chromosome 6"/>
</dbReference>
<accession>A0ACC0VVZ4</accession>
<evidence type="ECO:0000313" key="2">
    <source>
        <dbReference type="Proteomes" id="UP001163321"/>
    </source>
</evidence>